<evidence type="ECO:0000313" key="2">
    <source>
        <dbReference type="EMBL" id="MBP1841344.1"/>
    </source>
</evidence>
<organism evidence="2 4">
    <name type="scientific">Formosa algae</name>
    <dbReference type="NCBI Taxonomy" id="225843"/>
    <lineage>
        <taxon>Bacteria</taxon>
        <taxon>Pseudomonadati</taxon>
        <taxon>Bacteroidota</taxon>
        <taxon>Flavobacteriia</taxon>
        <taxon>Flavobacteriales</taxon>
        <taxon>Flavobacteriaceae</taxon>
        <taxon>Formosa</taxon>
    </lineage>
</organism>
<dbReference type="CDD" id="cd00761">
    <property type="entry name" value="Glyco_tranf_GTA_type"/>
    <property type="match status" value="1"/>
</dbReference>
<dbReference type="PANTHER" id="PTHR22916">
    <property type="entry name" value="GLYCOSYLTRANSFERASE"/>
    <property type="match status" value="1"/>
</dbReference>
<gene>
    <name evidence="2" type="ORF">J2Z56_003278</name>
    <name evidence="3" type="ORF">J2Z57_003188</name>
</gene>
<name>A0A9X0YMG8_9FLAO</name>
<keyword evidence="5" id="KW-1185">Reference proteome</keyword>
<evidence type="ECO:0000313" key="3">
    <source>
        <dbReference type="EMBL" id="MDQ0336734.1"/>
    </source>
</evidence>
<evidence type="ECO:0000259" key="1">
    <source>
        <dbReference type="Pfam" id="PF00535"/>
    </source>
</evidence>
<feature type="domain" description="Glycosyltransferase 2-like" evidence="1">
    <location>
        <begin position="8"/>
        <end position="137"/>
    </location>
</feature>
<dbReference type="GO" id="GO:0016758">
    <property type="term" value="F:hexosyltransferase activity"/>
    <property type="evidence" value="ECO:0007669"/>
    <property type="project" value="UniProtKB-ARBA"/>
</dbReference>
<proteinExistence type="predicted"/>
<comment type="caution">
    <text evidence="2">The sequence shown here is derived from an EMBL/GenBank/DDBJ whole genome shotgun (WGS) entry which is preliminary data.</text>
</comment>
<dbReference type="AlphaFoldDB" id="A0A9X0YMG8"/>
<dbReference type="EMBL" id="JAUSUU010000010">
    <property type="protein sequence ID" value="MDQ0336734.1"/>
    <property type="molecule type" value="Genomic_DNA"/>
</dbReference>
<protein>
    <submittedName>
        <fullName evidence="2">Glycosyltransferase involved in cell wall biosynthesis</fullName>
    </submittedName>
</protein>
<dbReference type="Gene3D" id="3.90.550.10">
    <property type="entry name" value="Spore Coat Polysaccharide Biosynthesis Protein SpsA, Chain A"/>
    <property type="match status" value="1"/>
</dbReference>
<dbReference type="OrthoDB" id="597270at2"/>
<dbReference type="EMBL" id="JAGGJQ010000011">
    <property type="protein sequence ID" value="MBP1841344.1"/>
    <property type="molecule type" value="Genomic_DNA"/>
</dbReference>
<dbReference type="Proteomes" id="UP001138672">
    <property type="component" value="Unassembled WGS sequence"/>
</dbReference>
<evidence type="ECO:0000313" key="4">
    <source>
        <dbReference type="Proteomes" id="UP001138672"/>
    </source>
</evidence>
<accession>A0A9X0YMG8</accession>
<dbReference type="Proteomes" id="UP001231587">
    <property type="component" value="Unassembled WGS sequence"/>
</dbReference>
<evidence type="ECO:0000313" key="5">
    <source>
        <dbReference type="Proteomes" id="UP001231587"/>
    </source>
</evidence>
<reference evidence="2" key="1">
    <citation type="submission" date="2021-03" db="EMBL/GenBank/DDBJ databases">
        <title>Genomic Encyclopedia of Type Strains, Phase IV (KMG-IV): sequencing the most valuable type-strain genomes for metagenomic binning, comparative biology and taxonomic classification.</title>
        <authorList>
            <person name="Goeker M."/>
        </authorList>
    </citation>
    <scope>NUCLEOTIDE SEQUENCE</scope>
    <source>
        <strain evidence="2">DSM 15523</strain>
        <strain evidence="3 5">DSM 16476</strain>
    </source>
</reference>
<sequence length="325" mass="38257">MKEASLISIIIPTYNRAHLISETLDSIIDQTYQNWECIIVDDGSTDHTAKVVEDYCNGDRRFQYHHRPKDRLPGGNAARNYGFELSKGEYVNWFDSDDIMLPDFLNKKIKLFNCHPNLDAVLAYGAYFENKNIINVDVKKPKLDLENVFLDYVSSELFFITHGPLWKRSFLIKQELFDEKRLKIQDTEFHFRMLLKGLCFMFYSDSYLFLIRRGDDRVSAKATLSIKKLEDVLKYHFFTLKNVNRIPDKSRLSYQKITAKKTLQSFYELVVLQKEINIRIQLRKKHSYKLNYAISVLSSNNLQTYKLNLAVLTTVIFKKGFSFFK</sequence>
<dbReference type="InterPro" id="IPR001173">
    <property type="entry name" value="Glyco_trans_2-like"/>
</dbReference>
<dbReference type="Pfam" id="PF00535">
    <property type="entry name" value="Glycos_transf_2"/>
    <property type="match status" value="1"/>
</dbReference>
<dbReference type="SUPFAM" id="SSF53448">
    <property type="entry name" value="Nucleotide-diphospho-sugar transferases"/>
    <property type="match status" value="1"/>
</dbReference>
<dbReference type="InterPro" id="IPR029044">
    <property type="entry name" value="Nucleotide-diphossugar_trans"/>
</dbReference>
<dbReference type="RefSeq" id="WP_057782186.1">
    <property type="nucleotide sequence ID" value="NZ_JAGGJQ010000011.1"/>
</dbReference>